<gene>
    <name evidence="3" type="ORF">EXIGLDRAFT_748029</name>
</gene>
<feature type="transmembrane region" description="Helical" evidence="2">
    <location>
        <begin position="133"/>
        <end position="154"/>
    </location>
</feature>
<dbReference type="InParanoid" id="A0A165K1N4"/>
<keyword evidence="2" id="KW-0812">Transmembrane</keyword>
<evidence type="ECO:0000256" key="1">
    <source>
        <dbReference type="SAM" id="MobiDB-lite"/>
    </source>
</evidence>
<reference evidence="3 4" key="1">
    <citation type="journal article" date="2016" name="Mol. Biol. Evol.">
        <title>Comparative Genomics of Early-Diverging Mushroom-Forming Fungi Provides Insights into the Origins of Lignocellulose Decay Capabilities.</title>
        <authorList>
            <person name="Nagy L.G."/>
            <person name="Riley R."/>
            <person name="Tritt A."/>
            <person name="Adam C."/>
            <person name="Daum C."/>
            <person name="Floudas D."/>
            <person name="Sun H."/>
            <person name="Yadav J.S."/>
            <person name="Pangilinan J."/>
            <person name="Larsson K.H."/>
            <person name="Matsuura K."/>
            <person name="Barry K."/>
            <person name="Labutti K."/>
            <person name="Kuo R."/>
            <person name="Ohm R.A."/>
            <person name="Bhattacharya S.S."/>
            <person name="Shirouzu T."/>
            <person name="Yoshinaga Y."/>
            <person name="Martin F.M."/>
            <person name="Grigoriev I.V."/>
            <person name="Hibbett D.S."/>
        </authorList>
    </citation>
    <scope>NUCLEOTIDE SEQUENCE [LARGE SCALE GENOMIC DNA]</scope>
    <source>
        <strain evidence="3 4">HHB12029</strain>
    </source>
</reference>
<keyword evidence="4" id="KW-1185">Reference proteome</keyword>
<feature type="region of interest" description="Disordered" evidence="1">
    <location>
        <begin position="1"/>
        <end position="34"/>
    </location>
</feature>
<keyword evidence="2" id="KW-1133">Transmembrane helix</keyword>
<accession>A0A165K1N4</accession>
<keyword evidence="2" id="KW-0472">Membrane</keyword>
<protein>
    <submittedName>
        <fullName evidence="3">Uncharacterized protein</fullName>
    </submittedName>
</protein>
<dbReference type="Proteomes" id="UP000077266">
    <property type="component" value="Unassembled WGS sequence"/>
</dbReference>
<evidence type="ECO:0000313" key="4">
    <source>
        <dbReference type="Proteomes" id="UP000077266"/>
    </source>
</evidence>
<sequence>MSASSNTKSPRLDRGQLKAIVREPSFPTADRAPPRWSKDLSKFVDEKKVQIDSLDQDFVDVELQELPPPKVVAAARQTRQRPDRGCGCEILRSTAILSTVLIIWACWFIYLMFYILTDVWPVPHVWMNTQNGAATGVGIIFLLAAVGVSSYLLTLFQPLNFSGIGIRSKHKGISVAVYAVFSSIVMVSVSIILVSVWQTSNTCAEETPYPIFITGHTSSGGAYAAVYNSDKPGSLLVEEYDLTEDAATSSVTLSLLNSPSNTPALHVSYDMSSGVASAPALNATANFTPGAMGPIHFPPLDMALEPVGDSSAGVYNFSLAQSSSKGTGGVMLSGTVQSSTSCGTIKICSARIPSENRELLVPLGLAMFYNLQNSQAQTSWMC</sequence>
<evidence type="ECO:0000256" key="2">
    <source>
        <dbReference type="SAM" id="Phobius"/>
    </source>
</evidence>
<name>A0A165K1N4_EXIGL</name>
<feature type="transmembrane region" description="Helical" evidence="2">
    <location>
        <begin position="175"/>
        <end position="197"/>
    </location>
</feature>
<dbReference type="AlphaFoldDB" id="A0A165K1N4"/>
<organism evidence="3 4">
    <name type="scientific">Exidia glandulosa HHB12029</name>
    <dbReference type="NCBI Taxonomy" id="1314781"/>
    <lineage>
        <taxon>Eukaryota</taxon>
        <taxon>Fungi</taxon>
        <taxon>Dikarya</taxon>
        <taxon>Basidiomycota</taxon>
        <taxon>Agaricomycotina</taxon>
        <taxon>Agaricomycetes</taxon>
        <taxon>Auriculariales</taxon>
        <taxon>Exidiaceae</taxon>
        <taxon>Exidia</taxon>
    </lineage>
</organism>
<evidence type="ECO:0000313" key="3">
    <source>
        <dbReference type="EMBL" id="KZV95656.1"/>
    </source>
</evidence>
<proteinExistence type="predicted"/>
<feature type="transmembrane region" description="Helical" evidence="2">
    <location>
        <begin position="90"/>
        <end position="113"/>
    </location>
</feature>
<dbReference type="EMBL" id="KV425953">
    <property type="protein sequence ID" value="KZV95656.1"/>
    <property type="molecule type" value="Genomic_DNA"/>
</dbReference>